<dbReference type="EMBL" id="QZAA01000012">
    <property type="protein sequence ID" value="RQD78550.1"/>
    <property type="molecule type" value="Genomic_DNA"/>
</dbReference>
<dbReference type="AlphaFoldDB" id="A0A424YJ32"/>
<reference evidence="2 3" key="1">
    <citation type="submission" date="2018-08" db="EMBL/GenBank/DDBJ databases">
        <title>The metabolism and importance of syntrophic acetate oxidation coupled to methane or sulfide production in haloalkaline environments.</title>
        <authorList>
            <person name="Timmers P.H.A."/>
            <person name="Vavourakis C.D."/>
            <person name="Sorokin D.Y."/>
            <person name="Sinninghe Damste J.S."/>
            <person name="Muyzer G."/>
            <person name="Stams A.J.M."/>
            <person name="Plugge C.M."/>
        </authorList>
    </citation>
    <scope>NUCLEOTIDE SEQUENCE [LARGE SCALE GENOMIC DNA]</scope>
    <source>
        <strain evidence="2">MSAO_Bac1</strain>
    </source>
</reference>
<feature type="transmembrane region" description="Helical" evidence="1">
    <location>
        <begin position="40"/>
        <end position="63"/>
    </location>
</feature>
<evidence type="ECO:0000313" key="2">
    <source>
        <dbReference type="EMBL" id="RQD78550.1"/>
    </source>
</evidence>
<organism evidence="2 3">
    <name type="scientific">Candidatus Syntrophonatronum acetioxidans</name>
    <dbReference type="NCBI Taxonomy" id="1795816"/>
    <lineage>
        <taxon>Bacteria</taxon>
        <taxon>Bacillati</taxon>
        <taxon>Bacillota</taxon>
        <taxon>Clostridia</taxon>
        <taxon>Eubacteriales</taxon>
        <taxon>Syntrophomonadaceae</taxon>
        <taxon>Candidatus Syntrophonatronum</taxon>
    </lineage>
</organism>
<comment type="caution">
    <text evidence="2">The sequence shown here is derived from an EMBL/GenBank/DDBJ whole genome shotgun (WGS) entry which is preliminary data.</text>
</comment>
<proteinExistence type="predicted"/>
<protein>
    <recommendedName>
        <fullName evidence="4">Spore cortex biosynthesis protein YabQ</fullName>
    </recommendedName>
</protein>
<feature type="transmembrane region" description="Helical" evidence="1">
    <location>
        <begin position="69"/>
        <end position="86"/>
    </location>
</feature>
<keyword evidence="1" id="KW-0472">Membrane</keyword>
<dbReference type="NCBIfam" id="TIGR02893">
    <property type="entry name" value="spore_yabQ"/>
    <property type="match status" value="1"/>
</dbReference>
<keyword evidence="1" id="KW-0812">Transmembrane</keyword>
<gene>
    <name evidence="2" type="ORF">D5R97_00215</name>
</gene>
<dbReference type="InterPro" id="IPR019074">
    <property type="entry name" value="YabQ"/>
</dbReference>
<accession>A0A424YJ32</accession>
<name>A0A424YJ32_9FIRM</name>
<evidence type="ECO:0008006" key="4">
    <source>
        <dbReference type="Google" id="ProtNLM"/>
    </source>
</evidence>
<dbReference type="Pfam" id="PF09578">
    <property type="entry name" value="Spore_YabQ"/>
    <property type="match status" value="1"/>
</dbReference>
<evidence type="ECO:0000256" key="1">
    <source>
        <dbReference type="SAM" id="Phobius"/>
    </source>
</evidence>
<dbReference type="Proteomes" id="UP000285138">
    <property type="component" value="Unassembled WGS sequence"/>
</dbReference>
<keyword evidence="1" id="KW-1133">Transmembrane helix</keyword>
<sequence>MPLAVEFIILLSLIAMGFLLGIVFDFCYIFKSCWNIKKSWFNIVIDFLIWVLLTGVALAGLLLINWGQVRFYVFLAMAPGYLLYYSTIRGRYCHIITIIMQKMVQGVRYIKRKGKDLKRGGQRILSFLIKPFIKIKKKLEKNYQPKRRNF</sequence>
<evidence type="ECO:0000313" key="3">
    <source>
        <dbReference type="Proteomes" id="UP000285138"/>
    </source>
</evidence>
<feature type="transmembrane region" description="Helical" evidence="1">
    <location>
        <begin position="6"/>
        <end position="28"/>
    </location>
</feature>